<evidence type="ECO:0000313" key="2">
    <source>
        <dbReference type="EMBL" id="GGA61755.1"/>
    </source>
</evidence>
<sequence>MDYPTAKPECCPNPASNETPHRTQKASRKAAHRAPGKRRTCGYGCPSCVFFI</sequence>
<organism evidence="2 3">
    <name type="scientific">Nitratireductor aestuarii</name>
    <dbReference type="NCBI Taxonomy" id="1735103"/>
    <lineage>
        <taxon>Bacteria</taxon>
        <taxon>Pseudomonadati</taxon>
        <taxon>Pseudomonadota</taxon>
        <taxon>Alphaproteobacteria</taxon>
        <taxon>Hyphomicrobiales</taxon>
        <taxon>Phyllobacteriaceae</taxon>
        <taxon>Nitratireductor</taxon>
    </lineage>
</organism>
<reference evidence="2" key="2">
    <citation type="submission" date="2020-09" db="EMBL/GenBank/DDBJ databases">
        <authorList>
            <person name="Sun Q."/>
            <person name="Zhou Y."/>
        </authorList>
    </citation>
    <scope>NUCLEOTIDE SEQUENCE</scope>
    <source>
        <strain evidence="2">CGMCC 1.15320</strain>
    </source>
</reference>
<keyword evidence="3" id="KW-1185">Reference proteome</keyword>
<accession>A0A916RNF7</accession>
<evidence type="ECO:0000256" key="1">
    <source>
        <dbReference type="SAM" id="MobiDB-lite"/>
    </source>
</evidence>
<feature type="region of interest" description="Disordered" evidence="1">
    <location>
        <begin position="1"/>
        <end position="38"/>
    </location>
</feature>
<comment type="caution">
    <text evidence="2">The sequence shown here is derived from an EMBL/GenBank/DDBJ whole genome shotgun (WGS) entry which is preliminary data.</text>
</comment>
<feature type="compositionally biased region" description="Basic residues" evidence="1">
    <location>
        <begin position="22"/>
        <end position="38"/>
    </location>
</feature>
<proteinExistence type="predicted"/>
<dbReference type="EMBL" id="BMIF01000003">
    <property type="protein sequence ID" value="GGA61755.1"/>
    <property type="molecule type" value="Genomic_DNA"/>
</dbReference>
<gene>
    <name evidence="2" type="ORF">GCM10011385_14340</name>
</gene>
<reference evidence="2" key="1">
    <citation type="journal article" date="2014" name="Int. J. Syst. Evol. Microbiol.">
        <title>Complete genome sequence of Corynebacterium casei LMG S-19264T (=DSM 44701T), isolated from a smear-ripened cheese.</title>
        <authorList>
            <consortium name="US DOE Joint Genome Institute (JGI-PGF)"/>
            <person name="Walter F."/>
            <person name="Albersmeier A."/>
            <person name="Kalinowski J."/>
            <person name="Ruckert C."/>
        </authorList>
    </citation>
    <scope>NUCLEOTIDE SEQUENCE</scope>
    <source>
        <strain evidence="2">CGMCC 1.15320</strain>
    </source>
</reference>
<dbReference type="Proteomes" id="UP000636264">
    <property type="component" value="Unassembled WGS sequence"/>
</dbReference>
<dbReference type="AlphaFoldDB" id="A0A916RNF7"/>
<evidence type="ECO:0000313" key="3">
    <source>
        <dbReference type="Proteomes" id="UP000636264"/>
    </source>
</evidence>
<name>A0A916RNF7_9HYPH</name>
<protein>
    <submittedName>
        <fullName evidence="2">Uncharacterized protein</fullName>
    </submittedName>
</protein>